<keyword evidence="1" id="KW-0732">Signal</keyword>
<accession>A0ABS1L003</accession>
<dbReference type="RefSeq" id="WP_202015200.1">
    <property type="nucleotide sequence ID" value="NZ_JAERRB010000014.1"/>
</dbReference>
<proteinExistence type="predicted"/>
<sequence>MKTQMLKFLALIVVASVAVAFTNRAPQTYKVSPKESALTWTGKKVTGQHNGTVAISAGSLTWDGKTLKDGSFDIDLSTITVTDITDADTNAKLVGHLKGDDFFGVAKTPKATFVITSVTPKDGKYWVKGKLTIKGITNDSEFPATVKADGKKLTAEAKIIVDRTKYDIKFRSTNFFENLGDKAISNDFELDVKLVATVAGV</sequence>
<evidence type="ECO:0000313" key="4">
    <source>
        <dbReference type="Proteomes" id="UP000613030"/>
    </source>
</evidence>
<dbReference type="Proteomes" id="UP000613030">
    <property type="component" value="Unassembled WGS sequence"/>
</dbReference>
<dbReference type="PANTHER" id="PTHR34406:SF1">
    <property type="entry name" value="PROTEIN YCEI"/>
    <property type="match status" value="1"/>
</dbReference>
<protein>
    <submittedName>
        <fullName evidence="3">YceI family protein</fullName>
    </submittedName>
</protein>
<evidence type="ECO:0000313" key="3">
    <source>
        <dbReference type="EMBL" id="MBL0745034.1"/>
    </source>
</evidence>
<dbReference type="SUPFAM" id="SSF101874">
    <property type="entry name" value="YceI-like"/>
    <property type="match status" value="1"/>
</dbReference>
<dbReference type="PANTHER" id="PTHR34406">
    <property type="entry name" value="PROTEIN YCEI"/>
    <property type="match status" value="1"/>
</dbReference>
<name>A0ABS1L003_9BACT</name>
<dbReference type="InterPro" id="IPR036761">
    <property type="entry name" value="TTHA0802/YceI-like_sf"/>
</dbReference>
<evidence type="ECO:0000256" key="1">
    <source>
        <dbReference type="SAM" id="SignalP"/>
    </source>
</evidence>
<dbReference type="Pfam" id="PF04264">
    <property type="entry name" value="YceI"/>
    <property type="match status" value="1"/>
</dbReference>
<reference evidence="3 4" key="1">
    <citation type="submission" date="2021-01" db="EMBL/GenBank/DDBJ databases">
        <title>Chryseolinea sp. Jin1 Genome sequencing and assembly.</title>
        <authorList>
            <person name="Kim I."/>
        </authorList>
    </citation>
    <scope>NUCLEOTIDE SEQUENCE [LARGE SCALE GENOMIC DNA]</scope>
    <source>
        <strain evidence="3 4">Jin1</strain>
    </source>
</reference>
<feature type="chain" id="PRO_5047446823" evidence="1">
    <location>
        <begin position="21"/>
        <end position="201"/>
    </location>
</feature>
<gene>
    <name evidence="3" type="ORF">JI741_27645</name>
</gene>
<dbReference type="EMBL" id="JAERRB010000014">
    <property type="protein sequence ID" value="MBL0745034.1"/>
    <property type="molecule type" value="Genomic_DNA"/>
</dbReference>
<evidence type="ECO:0000259" key="2">
    <source>
        <dbReference type="SMART" id="SM00867"/>
    </source>
</evidence>
<dbReference type="SMART" id="SM00867">
    <property type="entry name" value="YceI"/>
    <property type="match status" value="1"/>
</dbReference>
<feature type="domain" description="Lipid/polyisoprenoid-binding YceI-like" evidence="2">
    <location>
        <begin position="28"/>
        <end position="197"/>
    </location>
</feature>
<dbReference type="Gene3D" id="2.40.128.110">
    <property type="entry name" value="Lipid/polyisoprenoid-binding, YceI-like"/>
    <property type="match status" value="1"/>
</dbReference>
<keyword evidence="4" id="KW-1185">Reference proteome</keyword>
<dbReference type="InterPro" id="IPR007372">
    <property type="entry name" value="Lipid/polyisoprenoid-bd_YceI"/>
</dbReference>
<organism evidence="3 4">
    <name type="scientific">Chryseolinea lacunae</name>
    <dbReference type="NCBI Taxonomy" id="2801331"/>
    <lineage>
        <taxon>Bacteria</taxon>
        <taxon>Pseudomonadati</taxon>
        <taxon>Bacteroidota</taxon>
        <taxon>Cytophagia</taxon>
        <taxon>Cytophagales</taxon>
        <taxon>Fulvivirgaceae</taxon>
        <taxon>Chryseolinea</taxon>
    </lineage>
</organism>
<comment type="caution">
    <text evidence="3">The sequence shown here is derived from an EMBL/GenBank/DDBJ whole genome shotgun (WGS) entry which is preliminary data.</text>
</comment>
<feature type="signal peptide" evidence="1">
    <location>
        <begin position="1"/>
        <end position="20"/>
    </location>
</feature>